<dbReference type="STRING" id="745776.DGo_CA0116"/>
<gene>
    <name evidence="1" type="ordered locus">DGo_CA0116</name>
</gene>
<dbReference type="HOGENOM" id="CLU_115322_0_0_0"/>
<accession>H8GST7</accession>
<dbReference type="Proteomes" id="UP000007575">
    <property type="component" value="Chromosome"/>
</dbReference>
<keyword evidence="2" id="KW-1185">Reference proteome</keyword>
<sequence>MPVSAGQTSAAPNPVQWRAASERAVAAETLVPQGVTASLSPNGVKALLLHWVMWQDKNSDGKQDSGEALDLMTHDRVAYASAALRVSFQTASPDMAQVWSLREGWSRAEHEVYLPLGSTTYRRSLRSADVQQYTLHVTTPLTSQ</sequence>
<dbReference type="AlphaFoldDB" id="H8GST7"/>
<name>H8GST7_DEIGI</name>
<protein>
    <submittedName>
        <fullName evidence="1">Uncharacterized protein</fullName>
    </submittedName>
</protein>
<dbReference type="KEGG" id="dgo:DGo_CA0116"/>
<reference evidence="1 2" key="1">
    <citation type="journal article" date="2012" name="PLoS ONE">
        <title>Genome sequence and transcriptome analysis of the radioresistant bacterium Deinococcus gobiensis: insights into the extreme environmental adaptations.</title>
        <authorList>
            <person name="Yuan M."/>
            <person name="Chen M."/>
            <person name="Zhang W."/>
            <person name="Lu W."/>
            <person name="Wang J."/>
            <person name="Yang M."/>
            <person name="Zhao P."/>
            <person name="Tang R."/>
            <person name="Li X."/>
            <person name="Hao Y."/>
            <person name="Zhou Z."/>
            <person name="Zhan Y."/>
            <person name="Yu H."/>
            <person name="Teng C."/>
            <person name="Yan Y."/>
            <person name="Ping S."/>
            <person name="Wang Y."/>
            <person name="Lin M."/>
        </authorList>
    </citation>
    <scope>NUCLEOTIDE SEQUENCE [LARGE SCALE GENOMIC DNA]</scope>
    <source>
        <strain evidence="1 2">I-0</strain>
    </source>
</reference>
<proteinExistence type="predicted"/>
<organism evidence="1 2">
    <name type="scientific">Deinococcus gobiensis (strain DSM 21396 / JCM 16679 / CGMCC 1.7299 / I-0)</name>
    <dbReference type="NCBI Taxonomy" id="745776"/>
    <lineage>
        <taxon>Bacteria</taxon>
        <taxon>Thermotogati</taxon>
        <taxon>Deinococcota</taxon>
        <taxon>Deinococci</taxon>
        <taxon>Deinococcales</taxon>
        <taxon>Deinococcaceae</taxon>
        <taxon>Deinococcus</taxon>
    </lineage>
</organism>
<dbReference type="PATRIC" id="fig|745776.4.peg.122"/>
<evidence type="ECO:0000313" key="1">
    <source>
        <dbReference type="EMBL" id="AFD24043.1"/>
    </source>
</evidence>
<evidence type="ECO:0000313" key="2">
    <source>
        <dbReference type="Proteomes" id="UP000007575"/>
    </source>
</evidence>
<dbReference type="EMBL" id="CP002191">
    <property type="protein sequence ID" value="AFD24043.1"/>
    <property type="molecule type" value="Genomic_DNA"/>
</dbReference>